<reference evidence="3 4" key="1">
    <citation type="journal article" date="2016" name="Nat. Commun.">
        <title>Thousands of microbial genomes shed light on interconnected biogeochemical processes in an aquifer system.</title>
        <authorList>
            <person name="Anantharaman K."/>
            <person name="Brown C.T."/>
            <person name="Hug L.A."/>
            <person name="Sharon I."/>
            <person name="Castelle C.J."/>
            <person name="Probst A.J."/>
            <person name="Thomas B.C."/>
            <person name="Singh A."/>
            <person name="Wilkins M.J."/>
            <person name="Karaoz U."/>
            <person name="Brodie E.L."/>
            <person name="Williams K.H."/>
            <person name="Hubbard S.S."/>
            <person name="Banfield J.F."/>
        </authorList>
    </citation>
    <scope>NUCLEOTIDE SEQUENCE [LARGE SCALE GENOMIC DNA]</scope>
</reference>
<keyword evidence="1" id="KW-0808">Transferase</keyword>
<evidence type="ECO:0000259" key="2">
    <source>
        <dbReference type="Pfam" id="PF00793"/>
    </source>
</evidence>
<dbReference type="Pfam" id="PF00793">
    <property type="entry name" value="DAHP_synth_1"/>
    <property type="match status" value="1"/>
</dbReference>
<dbReference type="GO" id="GO:0016740">
    <property type="term" value="F:transferase activity"/>
    <property type="evidence" value="ECO:0007669"/>
    <property type="project" value="UniProtKB-KW"/>
</dbReference>
<dbReference type="InterPro" id="IPR006218">
    <property type="entry name" value="DAHP1/KDSA"/>
</dbReference>
<evidence type="ECO:0000313" key="3">
    <source>
        <dbReference type="EMBL" id="OGY55731.1"/>
    </source>
</evidence>
<dbReference type="NCBIfam" id="NF006421">
    <property type="entry name" value="PRK08673.1"/>
    <property type="match status" value="1"/>
</dbReference>
<evidence type="ECO:0000256" key="1">
    <source>
        <dbReference type="ARBA" id="ARBA00022679"/>
    </source>
</evidence>
<dbReference type="InterPro" id="IPR006268">
    <property type="entry name" value="DAHP_syn_2"/>
</dbReference>
<sequence length="273" mass="29864">MINDTFKVAQKENKGRTIVRVTDVEFGGEKVVIMAGPCSVESCEQIFAIAKEVKEKGARVLRGGAFKPRTSPYDFQGLGEQGLLWMREAADVYGLLVVTEVLDVGDVTLVSRYADIVQIGSRNMHNFALLREVGKCGKAVLLKRGMAATYKEWLLAAEYILKEGNSRVILCERGIRTFETYTRNTLDLTAVAAMKELTHLPIVVDPSHGTGRRELVCAMSSAAVAAGADGLLIEVHTDPEKSVSDKEQTISTSEFGLLMERLRRVAEAVGRGV</sequence>
<dbReference type="PANTHER" id="PTHR43018:SF2">
    <property type="entry name" value="PHOSPHO-2-DEHYDRO-3-DEOXYHEPTONATE ALDOLASE"/>
    <property type="match status" value="1"/>
</dbReference>
<dbReference type="Proteomes" id="UP000178122">
    <property type="component" value="Unassembled WGS sequence"/>
</dbReference>
<comment type="caution">
    <text evidence="3">The sequence shown here is derived from an EMBL/GenBank/DDBJ whole genome shotgun (WGS) entry which is preliminary data.</text>
</comment>
<dbReference type="InterPro" id="IPR013785">
    <property type="entry name" value="Aldolase_TIM"/>
</dbReference>
<dbReference type="GO" id="GO:0009073">
    <property type="term" value="P:aromatic amino acid family biosynthetic process"/>
    <property type="evidence" value="ECO:0007669"/>
    <property type="project" value="InterPro"/>
</dbReference>
<dbReference type="PANTHER" id="PTHR43018">
    <property type="entry name" value="PHOSPHO-2-DEHYDRO-3-DEOXYHEPTONATE ALDOLASE"/>
    <property type="match status" value="1"/>
</dbReference>
<dbReference type="EMBL" id="MHIN01000006">
    <property type="protein sequence ID" value="OGY55731.1"/>
    <property type="molecule type" value="Genomic_DNA"/>
</dbReference>
<evidence type="ECO:0000313" key="4">
    <source>
        <dbReference type="Proteomes" id="UP000178122"/>
    </source>
</evidence>
<dbReference type="NCBIfam" id="TIGR01361">
    <property type="entry name" value="DAHP_synth_Bsub"/>
    <property type="match status" value="1"/>
</dbReference>
<gene>
    <name evidence="3" type="ORF">A2912_01310</name>
</gene>
<dbReference type="InterPro" id="IPR052899">
    <property type="entry name" value="Class-I_DAHP_synthase"/>
</dbReference>
<proteinExistence type="predicted"/>
<accession>A0A1G1YTP8</accession>
<name>A0A1G1YTP8_9BACT</name>
<feature type="domain" description="DAHP synthetase I/KDSA" evidence="2">
    <location>
        <begin position="23"/>
        <end position="256"/>
    </location>
</feature>
<organism evidence="3 4">
    <name type="scientific">Candidatus Buchananbacteria bacterium RIFCSPLOWO2_01_FULL_40_23b</name>
    <dbReference type="NCBI Taxonomy" id="1797544"/>
    <lineage>
        <taxon>Bacteria</taxon>
        <taxon>Candidatus Buchananiibacteriota</taxon>
    </lineage>
</organism>
<dbReference type="SUPFAM" id="SSF51569">
    <property type="entry name" value="Aldolase"/>
    <property type="match status" value="1"/>
</dbReference>
<dbReference type="GO" id="GO:0016832">
    <property type="term" value="F:aldehyde-lyase activity"/>
    <property type="evidence" value="ECO:0007669"/>
    <property type="project" value="InterPro"/>
</dbReference>
<dbReference type="Gene3D" id="3.20.20.70">
    <property type="entry name" value="Aldolase class I"/>
    <property type="match status" value="1"/>
</dbReference>
<dbReference type="NCBIfam" id="NF009239">
    <property type="entry name" value="PRK12595.1"/>
    <property type="match status" value="1"/>
</dbReference>
<protein>
    <submittedName>
        <fullName evidence="3">3-deoxy-7-phosphoheptulonate synthase</fullName>
    </submittedName>
</protein>
<dbReference type="AlphaFoldDB" id="A0A1G1YTP8"/>